<dbReference type="GeneID" id="105308712"/>
<comment type="similarity">
    <text evidence="1">Belongs to the class-II aminoacyl-tRNA synthetase family.</text>
</comment>
<evidence type="ECO:0000256" key="7">
    <source>
        <dbReference type="ARBA" id="ARBA00023146"/>
    </source>
</evidence>
<dbReference type="InterPro" id="IPR006195">
    <property type="entry name" value="aa-tRNA-synth_II"/>
</dbReference>
<dbReference type="KEGG" id="pvp:105308712"/>
<dbReference type="EC" id="6.1.1.3" evidence="2"/>
<dbReference type="SMART" id="SM00863">
    <property type="entry name" value="tRNA_SAD"/>
    <property type="match status" value="1"/>
</dbReference>
<dbReference type="PRINTS" id="PR01047">
    <property type="entry name" value="TRNASYNTHTHR"/>
</dbReference>
<evidence type="ECO:0000259" key="10">
    <source>
        <dbReference type="PROSITE" id="PS50862"/>
    </source>
</evidence>
<keyword evidence="4" id="KW-0547">Nucleotide-binding</keyword>
<dbReference type="GO" id="GO:0005739">
    <property type="term" value="C:mitochondrion"/>
    <property type="evidence" value="ECO:0007669"/>
    <property type="project" value="TreeGrafter"/>
</dbReference>
<dbReference type="InterPro" id="IPR002314">
    <property type="entry name" value="aa-tRNA-synt_IIb"/>
</dbReference>
<proteinExistence type="inferred from homology"/>
<protein>
    <recommendedName>
        <fullName evidence="2">threonine--tRNA ligase</fullName>
        <ecNumber evidence="2">6.1.1.3</ecNumber>
    </recommendedName>
    <alternativeName>
        <fullName evidence="8">Threonyl-tRNA synthetase</fullName>
    </alternativeName>
</protein>
<reference evidence="12" key="1">
    <citation type="submission" date="2025-08" db="UniProtKB">
        <authorList>
            <consortium name="RefSeq"/>
        </authorList>
    </citation>
    <scope>IDENTIFICATION</scope>
    <source>
        <tissue evidence="12">Kidney</tissue>
    </source>
</reference>
<dbReference type="PANTHER" id="PTHR11451:SF27">
    <property type="entry name" value="THREONINE--TRNA LIGASE, MITOCHONDRIAL"/>
    <property type="match status" value="1"/>
</dbReference>
<evidence type="ECO:0000256" key="1">
    <source>
        <dbReference type="ARBA" id="ARBA00008226"/>
    </source>
</evidence>
<dbReference type="Pfam" id="PF03129">
    <property type="entry name" value="HGTP_anticodon"/>
    <property type="match status" value="1"/>
</dbReference>
<dbReference type="InterPro" id="IPR045864">
    <property type="entry name" value="aa-tRNA-synth_II/BPL/LPL"/>
</dbReference>
<dbReference type="SUPFAM" id="SSF55681">
    <property type="entry name" value="Class II aaRS and biotin synthetases"/>
    <property type="match status" value="2"/>
</dbReference>
<keyword evidence="3 12" id="KW-0436">Ligase</keyword>
<dbReference type="GO" id="GO:0006435">
    <property type="term" value="P:threonyl-tRNA aminoacylation"/>
    <property type="evidence" value="ECO:0007669"/>
    <property type="project" value="InterPro"/>
</dbReference>
<dbReference type="GO" id="GO:0005524">
    <property type="term" value="F:ATP binding"/>
    <property type="evidence" value="ECO:0007669"/>
    <property type="project" value="UniProtKB-KW"/>
</dbReference>
<gene>
    <name evidence="12" type="primary">TARS2</name>
</gene>
<dbReference type="GO" id="GO:0004829">
    <property type="term" value="F:threonine-tRNA ligase activity"/>
    <property type="evidence" value="ECO:0007669"/>
    <property type="project" value="UniProtKB-EC"/>
</dbReference>
<dbReference type="SUPFAM" id="SSF52954">
    <property type="entry name" value="Class II aaRS ABD-related"/>
    <property type="match status" value="1"/>
</dbReference>
<dbReference type="Pfam" id="PF07973">
    <property type="entry name" value="tRNA_SAD"/>
    <property type="match status" value="1"/>
</dbReference>
<evidence type="ECO:0000256" key="3">
    <source>
        <dbReference type="ARBA" id="ARBA00022598"/>
    </source>
</evidence>
<dbReference type="Gene3D" id="3.30.980.10">
    <property type="entry name" value="Threonyl-trna Synthetase, Chain A, domain 2"/>
    <property type="match status" value="1"/>
</dbReference>
<evidence type="ECO:0000256" key="8">
    <source>
        <dbReference type="ARBA" id="ARBA00031900"/>
    </source>
</evidence>
<evidence type="ECO:0000256" key="5">
    <source>
        <dbReference type="ARBA" id="ARBA00022840"/>
    </source>
</evidence>
<evidence type="ECO:0000256" key="6">
    <source>
        <dbReference type="ARBA" id="ARBA00022917"/>
    </source>
</evidence>
<comment type="catalytic activity">
    <reaction evidence="9">
        <text>tRNA(Thr) + L-threonine + ATP = L-threonyl-tRNA(Thr) + AMP + diphosphate + H(+)</text>
        <dbReference type="Rhea" id="RHEA:24624"/>
        <dbReference type="Rhea" id="RHEA-COMP:9670"/>
        <dbReference type="Rhea" id="RHEA-COMP:9704"/>
        <dbReference type="ChEBI" id="CHEBI:15378"/>
        <dbReference type="ChEBI" id="CHEBI:30616"/>
        <dbReference type="ChEBI" id="CHEBI:33019"/>
        <dbReference type="ChEBI" id="CHEBI:57926"/>
        <dbReference type="ChEBI" id="CHEBI:78442"/>
        <dbReference type="ChEBI" id="CHEBI:78534"/>
        <dbReference type="ChEBI" id="CHEBI:456215"/>
        <dbReference type="EC" id="6.1.1.3"/>
    </reaction>
</comment>
<dbReference type="RefSeq" id="XP_023381494.1">
    <property type="nucleotide sequence ID" value="XM_023525726.1"/>
</dbReference>
<sequence length="405" mass="45626">MEVETTNGPLLSPRCGTLVDLCRGPHLRHTGQIGGLKLLTNSSSLGRSSGGPETLQRVSGIAFPTAEQLRAWEEQREEAELRDHRRLGKEQELFFFHELSPGSCFFLPRGTRVYNALVSLIRAEYTRRGFSEVKTPTLFSTKLWELSGHWEHYQEDMFALQSPGSDRPARSQGDHCSGHPIDVYLQDALGRPHQCGTIQLDFQLPLRFDLQTLVLVCHTPSHLYPQIDVYLQDALGRPHQCGTIQLDFQLPLRFDLQYKGQAGALERPVLIHRAVLGSVERMLAVLAESCGGKWPLWLSPFQVVVIPVGTEQEEYAREAQQSLQAAGLVGDLDADCGLTLSRRVRRAQLTNYNFQFVVGPREQSKGTVNIRTRDNRRLGERDLPEAVRRLLELQSARAPNAEEIF</sequence>
<dbReference type="Gene3D" id="3.30.930.10">
    <property type="entry name" value="Bira Bifunctional Protein, Domain 2"/>
    <property type="match status" value="2"/>
</dbReference>
<dbReference type="InterPro" id="IPR002320">
    <property type="entry name" value="Thr-tRNA-ligase_IIa"/>
</dbReference>
<dbReference type="InterPro" id="IPR036621">
    <property type="entry name" value="Anticodon-bd_dom_sf"/>
</dbReference>
<dbReference type="Gene3D" id="3.40.50.800">
    <property type="entry name" value="Anticodon-binding domain"/>
    <property type="match status" value="1"/>
</dbReference>
<evidence type="ECO:0000313" key="11">
    <source>
        <dbReference type="Proteomes" id="UP000515202"/>
    </source>
</evidence>
<keyword evidence="6" id="KW-0648">Protein biosynthesis</keyword>
<dbReference type="PROSITE" id="PS50862">
    <property type="entry name" value="AA_TRNA_LIGASE_II"/>
    <property type="match status" value="1"/>
</dbReference>
<dbReference type="InterPro" id="IPR018163">
    <property type="entry name" value="Thr/Ala-tRNA-synth_IIc_edit"/>
</dbReference>
<evidence type="ECO:0000313" key="12">
    <source>
        <dbReference type="RefSeq" id="XP_023381494.1"/>
    </source>
</evidence>
<dbReference type="CTD" id="80222"/>
<dbReference type="AlphaFoldDB" id="A0A6P6C2D4"/>
<evidence type="ECO:0000256" key="4">
    <source>
        <dbReference type="ARBA" id="ARBA00022741"/>
    </source>
</evidence>
<name>A0A6P6C2D4_PTEVA</name>
<organism evidence="11 12">
    <name type="scientific">Pteropus vampyrus</name>
    <name type="common">Large flying fox</name>
    <dbReference type="NCBI Taxonomy" id="132908"/>
    <lineage>
        <taxon>Eukaryota</taxon>
        <taxon>Metazoa</taxon>
        <taxon>Chordata</taxon>
        <taxon>Craniata</taxon>
        <taxon>Vertebrata</taxon>
        <taxon>Euteleostomi</taxon>
        <taxon>Mammalia</taxon>
        <taxon>Eutheria</taxon>
        <taxon>Laurasiatheria</taxon>
        <taxon>Chiroptera</taxon>
        <taxon>Yinpterochiroptera</taxon>
        <taxon>Pteropodoidea</taxon>
        <taxon>Pteropodidae</taxon>
        <taxon>Pteropodinae</taxon>
        <taxon>Pteropus</taxon>
    </lineage>
</organism>
<accession>A0A6P6C2D4</accession>
<dbReference type="FunFam" id="3.40.50.800:FF:000003">
    <property type="entry name" value="Threonine--tRNA ligase 2, cytoplasmic"/>
    <property type="match status" value="1"/>
</dbReference>
<dbReference type="CDD" id="cd00860">
    <property type="entry name" value="ThrRS_anticodon"/>
    <property type="match status" value="1"/>
</dbReference>
<dbReference type="InterPro" id="IPR004154">
    <property type="entry name" value="Anticodon-bd"/>
</dbReference>
<evidence type="ECO:0000256" key="9">
    <source>
        <dbReference type="ARBA" id="ARBA00049515"/>
    </source>
</evidence>
<dbReference type="InterPro" id="IPR047246">
    <property type="entry name" value="ThrRS_anticodon"/>
</dbReference>
<dbReference type="Proteomes" id="UP000515202">
    <property type="component" value="Unplaced"/>
</dbReference>
<dbReference type="PANTHER" id="PTHR11451">
    <property type="entry name" value="THREONINE-TRNA LIGASE"/>
    <property type="match status" value="1"/>
</dbReference>
<keyword evidence="5" id="KW-0067">ATP-binding</keyword>
<keyword evidence="11" id="KW-1185">Reference proteome</keyword>
<keyword evidence="7" id="KW-0030">Aminoacyl-tRNA synthetase</keyword>
<dbReference type="OrthoDB" id="5423599at2759"/>
<dbReference type="InterPro" id="IPR012947">
    <property type="entry name" value="tRNA_SAD"/>
</dbReference>
<evidence type="ECO:0000256" key="2">
    <source>
        <dbReference type="ARBA" id="ARBA00013163"/>
    </source>
</evidence>
<dbReference type="SUPFAM" id="SSF55186">
    <property type="entry name" value="ThrRS/AlaRS common domain"/>
    <property type="match status" value="1"/>
</dbReference>
<dbReference type="Pfam" id="PF00587">
    <property type="entry name" value="tRNA-synt_2b"/>
    <property type="match status" value="1"/>
</dbReference>
<feature type="domain" description="Aminoacyl-transfer RNA synthetases class-II family profile" evidence="10">
    <location>
        <begin position="110"/>
        <end position="167"/>
    </location>
</feature>